<dbReference type="Proteomes" id="UP000663946">
    <property type="component" value="Chromosome 1"/>
</dbReference>
<evidence type="ECO:0000313" key="7">
    <source>
        <dbReference type="Proteomes" id="UP000663946"/>
    </source>
</evidence>
<dbReference type="InterPro" id="IPR023347">
    <property type="entry name" value="Lysozyme_dom_sf"/>
</dbReference>
<feature type="domain" description="Tape measure protein N-terminal" evidence="5">
    <location>
        <begin position="492"/>
        <end position="652"/>
    </location>
</feature>
<evidence type="ECO:0000256" key="2">
    <source>
        <dbReference type="ARBA" id="ARBA00022638"/>
    </source>
</evidence>
<dbReference type="SUPFAM" id="SSF53955">
    <property type="entry name" value="Lysozyme-like"/>
    <property type="match status" value="1"/>
</dbReference>
<protein>
    <submittedName>
        <fullName evidence="6">Tape measure protein</fullName>
    </submittedName>
</protein>
<keyword evidence="2" id="KW-0081">Bacteriolytic enzyme</keyword>
<dbReference type="GO" id="GO:0031640">
    <property type="term" value="P:killing of cells of another organism"/>
    <property type="evidence" value="ECO:0007669"/>
    <property type="project" value="UniProtKB-KW"/>
</dbReference>
<dbReference type="PANTHER" id="PTHR45615">
    <property type="entry name" value="MYOSIN HEAVY CHAIN, NON-MUSCLE"/>
    <property type="match status" value="1"/>
</dbReference>
<evidence type="ECO:0000256" key="4">
    <source>
        <dbReference type="SAM" id="MobiDB-lite"/>
    </source>
</evidence>
<evidence type="ECO:0000313" key="6">
    <source>
        <dbReference type="EMBL" id="QTG12358.1"/>
    </source>
</evidence>
<keyword evidence="1" id="KW-0929">Antimicrobial</keyword>
<sequence length="1677" mass="178001">MAGKENVVDLVVKARNEASKNLDVITESWKELKASLKDGGSEASKATNTLGQLGNALGTLLQQAKGLSALGTIADNLDRVDKAASESANALNKSSQETKEWSALQAEAAANAKKFRDEVQAQNDVLNRAKATRDAYKKDLAEVNRLVKETERAQNQYNKELARTPRKAPGPVAPSGDTSVFRDAQAARGLQAQVQQQLADQTRTIAATEAELARLNPKLDAAAKYEKDLSRETAKATAEMKRNEAALATVTSEQAKVKAVADQASGAMGGLALRQNEVAAAAAKNAAEIDRTRRAIEALNKFSSGGAEVVDPKQAAALQKQIAAINTLRDDWKALEGEAKRLATGLQTVSGNATQQVDAFKRITDAARRAKSEYFSQVDALDKLRAAAGLPVSGLARVAQAATSSAAANRQLGNSANAALPPIRAMGQAAQAAGSSMESGAAGAKNLDGALRSSTRGGRDALSLFQRIRGEILSLTASYIGLNAAISQIGGVLKAYQTLEAAQSRLGVVFNQDTGKVSKELDFLERNAARLGIEFGVLADQYSKFAVAANAANFSANATRDIFLSVAEAGRVNKLSIDQLNGVFLALEQMISKGKVSSEELRRQLGDRLAGAFNIFAEAIGVSAAELDEMMKKGEVLSDQTTLLKFADELKRRFGPQLGAALASTTAELGRFQNNIFQAQLRVGEGGFIDAFTDGLRTLNTYFQSTEGREFFLSLGAALGNVTRGLVALLPYMDDFARIAGVLVALKVAGSLGNWLTAIKANAVATGTLNREMFTWAGTVTATQAKWNALAGSLTRGTGIIAAMNAQLRVATVVGGTAGARFLALQVAVGGLTRLAGVAAGAFRLLWSAVGGLPGIILTGVTLAVSSWATEVDKTVAAVSEHERILHAVQTAYDTIEGTTKKVADNIKGATLAQALASAEKLRSTFQASLKDAEQLSRVLYAGNADLPSDSPQIKQFRQIEEAINGVRDGTKTLRDLEKVLNDIALNPSDKMFKDIALELLNLVNTGDGTTKSLLELYEAMQQADAVVKAFNGTATDADKALIGTKAATDSYADSTKLAEEKAKKFNEAMGEMGKLIPSVAEELKKLETIKGLEEQYNQAIKFAGSFDQLVEAQKRYQAGMTAVNFGNLGSDGGSAAFNIIKQFEGYRSTPYWDENAYRAGYGSDTVTLSDGSIQKVTQGMTVPISDAVRDLTRRVDEFGKTARDQVGANRFDAFSPQQQGVLTSIAYNYGDLKSTGILDTIQQGTVEQIAEAIRSLAGHNGGINTNRRNQEATLFQSGGDFTEKQFEVERKRLKTQKEYNTGLNERLALQEAENGNAGRLTEEAFVQKKLSEEQKKAKEAGVVLTDEQIAKIQQLAAEEYKISQEKRDQKTSIQEANTALQQAQALEQQRNALMQQYKQAMQTGDVGTADTLSQQILDLNTQIVSAAESARSMWEAIGGPQAAAKLPIIDALITKTQTAAGTIANVGRAVNTLGLTSQQTQQLVGSFADGLLGVFDSFAQAVANGENAFKALGTAFLQFAANFLREIAMMILKQTILNALAGFGGPIGKAASALGGAVAHGGGTIGSTTRSRKVDPGVFGIASYYHVGGVAGLKSNEVPAILERGETIRTEAQESALTERMAAAEQSSSNNGPSAIRNIVVLDEASAANWMESPSGEKVIMGVLGRNKGKLRSLLS</sequence>
<dbReference type="PANTHER" id="PTHR45615:SF80">
    <property type="entry name" value="GRIP DOMAIN-CONTAINING PROTEIN"/>
    <property type="match status" value="1"/>
</dbReference>
<dbReference type="GO" id="GO:0042742">
    <property type="term" value="P:defense response to bacterium"/>
    <property type="evidence" value="ECO:0007669"/>
    <property type="project" value="UniProtKB-KW"/>
</dbReference>
<keyword evidence="3" id="KW-0175">Coiled coil</keyword>
<evidence type="ECO:0000259" key="5">
    <source>
        <dbReference type="Pfam" id="PF20155"/>
    </source>
</evidence>
<feature type="coiled-coil region" evidence="3">
    <location>
        <begin position="1367"/>
        <end position="1404"/>
    </location>
</feature>
<dbReference type="RefSeq" id="WP_333721827.1">
    <property type="nucleotide sequence ID" value="NZ_CP049216.1"/>
</dbReference>
<evidence type="ECO:0000256" key="3">
    <source>
        <dbReference type="SAM" id="Coils"/>
    </source>
</evidence>
<dbReference type="Gene3D" id="1.10.530.40">
    <property type="match status" value="1"/>
</dbReference>
<evidence type="ECO:0000256" key="1">
    <source>
        <dbReference type="ARBA" id="ARBA00022529"/>
    </source>
</evidence>
<accession>A0AAJ4T922</accession>
<organism evidence="6 7">
    <name type="scientific">Agrobacterium tumefaciens</name>
    <dbReference type="NCBI Taxonomy" id="358"/>
    <lineage>
        <taxon>Bacteria</taxon>
        <taxon>Pseudomonadati</taxon>
        <taxon>Pseudomonadota</taxon>
        <taxon>Alphaproteobacteria</taxon>
        <taxon>Hyphomicrobiales</taxon>
        <taxon>Rhizobiaceae</taxon>
        <taxon>Rhizobium/Agrobacterium group</taxon>
        <taxon>Agrobacterium</taxon>
        <taxon>Agrobacterium tumefaciens complex</taxon>
    </lineage>
</organism>
<dbReference type="NCBIfam" id="TIGR02675">
    <property type="entry name" value="tape_meas_nterm"/>
    <property type="match status" value="1"/>
</dbReference>
<gene>
    <name evidence="6" type="ORF">G6M86_03475</name>
</gene>
<dbReference type="InterPro" id="IPR013491">
    <property type="entry name" value="Tape_meas_N"/>
</dbReference>
<dbReference type="GO" id="GO:0003796">
    <property type="term" value="F:lysozyme activity"/>
    <property type="evidence" value="ECO:0007669"/>
    <property type="project" value="InterPro"/>
</dbReference>
<feature type="region of interest" description="Disordered" evidence="4">
    <location>
        <begin position="156"/>
        <end position="177"/>
    </location>
</feature>
<name>A0AAJ4T922_AGRTU</name>
<dbReference type="EMBL" id="CP049216">
    <property type="protein sequence ID" value="QTG12358.1"/>
    <property type="molecule type" value="Genomic_DNA"/>
</dbReference>
<dbReference type="Pfam" id="PF20155">
    <property type="entry name" value="TMP_3"/>
    <property type="match status" value="1"/>
</dbReference>
<reference evidence="6" key="1">
    <citation type="submission" date="2020-02" db="EMBL/GenBank/DDBJ databases">
        <title>Unexpected conservation and global transmission of agrobacterial virulence plasmids.</title>
        <authorList>
            <person name="Weisberg A.J."/>
            <person name="Davis E.W. II"/>
            <person name="Tabima J.R."/>
            <person name="Belcher M.S."/>
            <person name="Miller M."/>
            <person name="Kuo C.-H."/>
            <person name="Loper J.E."/>
            <person name="Grunwald N.J."/>
            <person name="Putnam M.L."/>
            <person name="Chang J.H."/>
        </authorList>
    </citation>
    <scope>NUCLEOTIDE SEQUENCE</scope>
    <source>
        <strain evidence="6">Q15/94</strain>
    </source>
</reference>
<proteinExistence type="predicted"/>
<dbReference type="InterPro" id="IPR023346">
    <property type="entry name" value="Lysozyme-like_dom_sf"/>
</dbReference>